<evidence type="ECO:0000256" key="1">
    <source>
        <dbReference type="SAM" id="MobiDB-lite"/>
    </source>
</evidence>
<gene>
    <name evidence="2" type="ORF">GCM10009854_36130</name>
</gene>
<evidence type="ECO:0000313" key="2">
    <source>
        <dbReference type="EMBL" id="GAA2354868.1"/>
    </source>
</evidence>
<reference evidence="3" key="1">
    <citation type="journal article" date="2019" name="Int. J. Syst. Evol. Microbiol.">
        <title>The Global Catalogue of Microorganisms (GCM) 10K type strain sequencing project: providing services to taxonomists for standard genome sequencing and annotation.</title>
        <authorList>
            <consortium name="The Broad Institute Genomics Platform"/>
            <consortium name="The Broad Institute Genome Sequencing Center for Infectious Disease"/>
            <person name="Wu L."/>
            <person name="Ma J."/>
        </authorList>
    </citation>
    <scope>NUCLEOTIDE SEQUENCE [LARGE SCALE GENOMIC DNA]</scope>
    <source>
        <strain evidence="3">JCM 16221</strain>
    </source>
</reference>
<dbReference type="InterPro" id="IPR036170">
    <property type="entry name" value="YezG-like_sf"/>
</dbReference>
<feature type="region of interest" description="Disordered" evidence="1">
    <location>
        <begin position="74"/>
        <end position="93"/>
    </location>
</feature>
<sequence>MTTLTGELVPWTVPDQVLAHFRELRREMVRPDTGAWLSAKCEIGYPDKSQIQFNTSEEPSWTTPPADQDYELELSRHPRQPDKIPDWFRTGSG</sequence>
<dbReference type="EMBL" id="BAAARA010000013">
    <property type="protein sequence ID" value="GAA2354868.1"/>
    <property type="molecule type" value="Genomic_DNA"/>
</dbReference>
<name>A0ABP5TLX5_9PSEU</name>
<keyword evidence="3" id="KW-1185">Reference proteome</keyword>
<protein>
    <submittedName>
        <fullName evidence="2">Uncharacterized protein</fullName>
    </submittedName>
</protein>
<feature type="compositionally biased region" description="Basic and acidic residues" evidence="1">
    <location>
        <begin position="74"/>
        <end position="86"/>
    </location>
</feature>
<dbReference type="RefSeq" id="WP_344133862.1">
    <property type="nucleotide sequence ID" value="NZ_BAAARA010000013.1"/>
</dbReference>
<dbReference type="SUPFAM" id="SSF160424">
    <property type="entry name" value="BH3703-like"/>
    <property type="match status" value="1"/>
</dbReference>
<proteinExistence type="predicted"/>
<accession>A0ABP5TLX5</accession>
<organism evidence="2 3">
    <name type="scientific">Saccharopolyspora halophila</name>
    <dbReference type="NCBI Taxonomy" id="405551"/>
    <lineage>
        <taxon>Bacteria</taxon>
        <taxon>Bacillati</taxon>
        <taxon>Actinomycetota</taxon>
        <taxon>Actinomycetes</taxon>
        <taxon>Pseudonocardiales</taxon>
        <taxon>Pseudonocardiaceae</taxon>
        <taxon>Saccharopolyspora</taxon>
    </lineage>
</organism>
<comment type="caution">
    <text evidence="2">The sequence shown here is derived from an EMBL/GenBank/DDBJ whole genome shotgun (WGS) entry which is preliminary data.</text>
</comment>
<evidence type="ECO:0000313" key="3">
    <source>
        <dbReference type="Proteomes" id="UP001501218"/>
    </source>
</evidence>
<dbReference type="Proteomes" id="UP001501218">
    <property type="component" value="Unassembled WGS sequence"/>
</dbReference>